<accession>A0A091CUR6</accession>
<dbReference type="GO" id="GO:0140326">
    <property type="term" value="F:ATPase-coupled intramembrane lipid transporter activity"/>
    <property type="evidence" value="ECO:0007669"/>
    <property type="project" value="TreeGrafter"/>
</dbReference>
<dbReference type="PANTHER" id="PTHR24092:SF57">
    <property type="entry name" value="PHOSPHOLIPID-TRANSPORTING ATPASE IF"/>
    <property type="match status" value="1"/>
</dbReference>
<dbReference type="GO" id="GO:0005886">
    <property type="term" value="C:plasma membrane"/>
    <property type="evidence" value="ECO:0007669"/>
    <property type="project" value="TreeGrafter"/>
</dbReference>
<keyword evidence="2" id="KW-1185">Reference proteome</keyword>
<protein>
    <submittedName>
        <fullName evidence="1">Putative phospholipid-transporting ATPase IF</fullName>
    </submittedName>
</protein>
<dbReference type="GO" id="GO:0000166">
    <property type="term" value="F:nucleotide binding"/>
    <property type="evidence" value="ECO:0007669"/>
    <property type="project" value="InterPro"/>
</dbReference>
<proteinExistence type="predicted"/>
<dbReference type="GO" id="GO:0045332">
    <property type="term" value="P:phospholipid translocation"/>
    <property type="evidence" value="ECO:0007669"/>
    <property type="project" value="TreeGrafter"/>
</dbReference>
<dbReference type="Proteomes" id="UP000028990">
    <property type="component" value="Unassembled WGS sequence"/>
</dbReference>
<dbReference type="InterPro" id="IPR023299">
    <property type="entry name" value="ATPase_P-typ_cyto_dom_N"/>
</dbReference>
<gene>
    <name evidence="1" type="ORF">H920_16413</name>
</gene>
<dbReference type="GO" id="GO:0005783">
    <property type="term" value="C:endoplasmic reticulum"/>
    <property type="evidence" value="ECO:0007669"/>
    <property type="project" value="TreeGrafter"/>
</dbReference>
<reference evidence="1 2" key="1">
    <citation type="submission" date="2013-11" db="EMBL/GenBank/DDBJ databases">
        <title>The Damaraland mole rat (Fukomys damarensis) genome and evolution of African mole rats.</title>
        <authorList>
            <person name="Gladyshev V.N."/>
            <person name="Fang X."/>
        </authorList>
    </citation>
    <scope>NUCLEOTIDE SEQUENCE [LARGE SCALE GENOMIC DNA]</scope>
    <source>
        <tissue evidence="1">Liver</tissue>
    </source>
</reference>
<organism evidence="1 2">
    <name type="scientific">Fukomys damarensis</name>
    <name type="common">Damaraland mole rat</name>
    <name type="synonym">Cryptomys damarensis</name>
    <dbReference type="NCBI Taxonomy" id="885580"/>
    <lineage>
        <taxon>Eukaryota</taxon>
        <taxon>Metazoa</taxon>
        <taxon>Chordata</taxon>
        <taxon>Craniata</taxon>
        <taxon>Vertebrata</taxon>
        <taxon>Euteleostomi</taxon>
        <taxon>Mammalia</taxon>
        <taxon>Eutheria</taxon>
        <taxon>Euarchontoglires</taxon>
        <taxon>Glires</taxon>
        <taxon>Rodentia</taxon>
        <taxon>Hystricomorpha</taxon>
        <taxon>Bathyergidae</taxon>
        <taxon>Fukomys</taxon>
    </lineage>
</organism>
<dbReference type="PANTHER" id="PTHR24092">
    <property type="entry name" value="PROBABLE PHOSPHOLIPID-TRANSPORTING ATPASE"/>
    <property type="match status" value="1"/>
</dbReference>
<evidence type="ECO:0000313" key="1">
    <source>
        <dbReference type="EMBL" id="KFO22212.1"/>
    </source>
</evidence>
<evidence type="ECO:0000313" key="2">
    <source>
        <dbReference type="Proteomes" id="UP000028990"/>
    </source>
</evidence>
<dbReference type="Gene3D" id="3.40.1110.10">
    <property type="entry name" value="Calcium-transporting ATPase, cytoplasmic domain N"/>
    <property type="match status" value="1"/>
</dbReference>
<dbReference type="AlphaFoldDB" id="A0A091CUR6"/>
<dbReference type="EMBL" id="KN124107">
    <property type="protein sequence ID" value="KFO22212.1"/>
    <property type="molecule type" value="Genomic_DNA"/>
</dbReference>
<name>A0A091CUR6_FUKDA</name>
<sequence length="255" mass="27619">MVSELLIGRLGEHNLFPEARGQVAVGIEDGIKGSLSKVAQSNSAAPGRGVAVIKTAISNSFLGTWADKMPVPLGSGIRCANTEPQWPATLQGTVPPNFVTQLVIHLIAMISTAMDLAQLWRLPQAPMPGPKGPRAPPAETVSFAILCFPKEEAFSTSLENEADLIKEHYLFFKAVSLCHTMKISNVQSDICDGLWQSKLVSSQMENYASSSDKKSLVEAAARIGIVFVGNSEDIMEIKILGKLEQYKLLHVLEFD</sequence>
<dbReference type="GO" id="GO:0055037">
    <property type="term" value="C:recycling endosome"/>
    <property type="evidence" value="ECO:0007669"/>
    <property type="project" value="TreeGrafter"/>
</dbReference>